<proteinExistence type="inferred from homology"/>
<dbReference type="PANTHER" id="PTHR21708:SF30">
    <property type="entry name" value="2-DEHYDROPANTOATE 2-REDUCTASE-RELATED"/>
    <property type="match status" value="1"/>
</dbReference>
<comment type="catalytic activity">
    <reaction evidence="4">
        <text>(R)-pantoate + NADP(+) = 2-dehydropantoate + NADPH + H(+)</text>
        <dbReference type="Rhea" id="RHEA:16233"/>
        <dbReference type="ChEBI" id="CHEBI:11561"/>
        <dbReference type="ChEBI" id="CHEBI:15378"/>
        <dbReference type="ChEBI" id="CHEBI:15980"/>
        <dbReference type="ChEBI" id="CHEBI:57783"/>
        <dbReference type="ChEBI" id="CHEBI:58349"/>
        <dbReference type="EC" id="1.1.1.169"/>
    </reaction>
</comment>
<dbReference type="InterPro" id="IPR013332">
    <property type="entry name" value="KPR_N"/>
</dbReference>
<dbReference type="InterPro" id="IPR008927">
    <property type="entry name" value="6-PGluconate_DH-like_C_sf"/>
</dbReference>
<evidence type="ECO:0000256" key="4">
    <source>
        <dbReference type="RuleBase" id="RU362068"/>
    </source>
</evidence>
<organism evidence="7 8">
    <name type="scientific">Lachancea quebecensis</name>
    <dbReference type="NCBI Taxonomy" id="1654605"/>
    <lineage>
        <taxon>Eukaryota</taxon>
        <taxon>Fungi</taxon>
        <taxon>Dikarya</taxon>
        <taxon>Ascomycota</taxon>
        <taxon>Saccharomycotina</taxon>
        <taxon>Saccharomycetes</taxon>
        <taxon>Saccharomycetales</taxon>
        <taxon>Saccharomycetaceae</taxon>
        <taxon>Lachancea</taxon>
    </lineage>
</organism>
<dbReference type="InterPro" id="IPR003710">
    <property type="entry name" value="ApbA"/>
</dbReference>
<dbReference type="Gene3D" id="1.10.1040.10">
    <property type="entry name" value="N-(1-d-carboxylethyl)-l-norvaline Dehydrogenase, domain 2"/>
    <property type="match status" value="1"/>
</dbReference>
<feature type="domain" description="Ketopantoate reductase N-terminal" evidence="5">
    <location>
        <begin position="7"/>
        <end position="160"/>
    </location>
</feature>
<gene>
    <name evidence="7" type="ORF">LAQU0_S31e00144g</name>
</gene>
<keyword evidence="8" id="KW-1185">Reference proteome</keyword>
<evidence type="ECO:0000256" key="1">
    <source>
        <dbReference type="ARBA" id="ARBA00007870"/>
    </source>
</evidence>
<dbReference type="OrthoDB" id="3609at2759"/>
<dbReference type="Pfam" id="PF02558">
    <property type="entry name" value="ApbA"/>
    <property type="match status" value="1"/>
</dbReference>
<dbReference type="EMBL" id="LN890569">
    <property type="protein sequence ID" value="CUS25180.1"/>
    <property type="molecule type" value="Genomic_DNA"/>
</dbReference>
<keyword evidence="3 4" id="KW-0560">Oxidoreductase</keyword>
<dbReference type="InterPro" id="IPR013328">
    <property type="entry name" value="6PGD_dom2"/>
</dbReference>
<dbReference type="InterPro" id="IPR013752">
    <property type="entry name" value="KPA_reductase"/>
</dbReference>
<comment type="function">
    <text evidence="4">Catalyzes the NADPH-dependent reduction of ketopantoate into pantoic acid.</text>
</comment>
<dbReference type="GO" id="GO:0015940">
    <property type="term" value="P:pantothenate biosynthetic process"/>
    <property type="evidence" value="ECO:0007669"/>
    <property type="project" value="InterPro"/>
</dbReference>
<dbReference type="Gene3D" id="3.40.50.720">
    <property type="entry name" value="NAD(P)-binding Rossmann-like Domain"/>
    <property type="match status" value="1"/>
</dbReference>
<dbReference type="GO" id="GO:0005737">
    <property type="term" value="C:cytoplasm"/>
    <property type="evidence" value="ECO:0007669"/>
    <property type="project" value="TreeGrafter"/>
</dbReference>
<dbReference type="InterPro" id="IPR051402">
    <property type="entry name" value="KPR-Related"/>
</dbReference>
<evidence type="ECO:0000256" key="2">
    <source>
        <dbReference type="ARBA" id="ARBA00022857"/>
    </source>
</evidence>
<dbReference type="GO" id="GO:0008677">
    <property type="term" value="F:2-dehydropantoate 2-reductase activity"/>
    <property type="evidence" value="ECO:0007669"/>
    <property type="project" value="UniProtKB-EC"/>
</dbReference>
<dbReference type="EC" id="1.1.1.169" evidence="4"/>
<dbReference type="InterPro" id="IPR036291">
    <property type="entry name" value="NAD(P)-bd_dom_sf"/>
</dbReference>
<keyword evidence="2 4" id="KW-0521">NADP</keyword>
<evidence type="ECO:0000256" key="3">
    <source>
        <dbReference type="ARBA" id="ARBA00023002"/>
    </source>
</evidence>
<dbReference type="SUPFAM" id="SSF51735">
    <property type="entry name" value="NAD(P)-binding Rossmann-fold domains"/>
    <property type="match status" value="1"/>
</dbReference>
<evidence type="ECO:0000313" key="8">
    <source>
        <dbReference type="Proteomes" id="UP000236544"/>
    </source>
</evidence>
<dbReference type="Proteomes" id="UP000236544">
    <property type="component" value="Unassembled WGS sequence"/>
</dbReference>
<dbReference type="FunFam" id="1.10.1040.10:FF:000017">
    <property type="entry name" value="2-dehydropantoate 2-reductase"/>
    <property type="match status" value="1"/>
</dbReference>
<dbReference type="Pfam" id="PF08546">
    <property type="entry name" value="ApbA_C"/>
    <property type="match status" value="1"/>
</dbReference>
<dbReference type="PANTHER" id="PTHR21708">
    <property type="entry name" value="PROBABLE 2-DEHYDROPANTOATE 2-REDUCTASE"/>
    <property type="match status" value="1"/>
</dbReference>
<dbReference type="AlphaFoldDB" id="A0A0P1KYI8"/>
<evidence type="ECO:0000259" key="5">
    <source>
        <dbReference type="Pfam" id="PF02558"/>
    </source>
</evidence>
<evidence type="ECO:0000259" key="6">
    <source>
        <dbReference type="Pfam" id="PF08546"/>
    </source>
</evidence>
<dbReference type="NCBIfam" id="TIGR00745">
    <property type="entry name" value="apbA_panE"/>
    <property type="match status" value="1"/>
</dbReference>
<dbReference type="SUPFAM" id="SSF48179">
    <property type="entry name" value="6-phosphogluconate dehydrogenase C-terminal domain-like"/>
    <property type="match status" value="1"/>
</dbReference>
<name>A0A0P1KYI8_9SACH</name>
<sequence length="334" mass="36710">MPYKPNVLLVGAGGVGAMAAFALEYSGESLVTSVLRSDYAHVLENGFSINSCDYGQGISYRPTNVVNSIDAGKDYGPFDFVVLATKCIPEVSSMIDIIRPAVSKDTAIVLIQNGIGIEDEALSKCPNNVILSGVSMIASSNVKGHIEHSGRDLLSVGYFKNVNLSNEYQEKVCRRFVSMYKNDKNQCVFDENVKFSRWRKLVYNACLNPVCAITSVDVGRLELFGGTDSIIRKAMKEVIAIAKSDGIELSEALMDFMIRSNDPVYYKPSMLVDIEKGNLLEIEVICGNPVRIAQKNGVNAPYLTLIYDLLKIVQGRIMEKKGMLTIPKERPVPS</sequence>
<accession>A0A0P1KYI8</accession>
<protein>
    <recommendedName>
        <fullName evidence="4">2-dehydropantoate 2-reductase</fullName>
        <ecNumber evidence="4">1.1.1.169</ecNumber>
    </recommendedName>
    <alternativeName>
        <fullName evidence="4">Ketopantoate reductase</fullName>
    </alternativeName>
</protein>
<reference evidence="8" key="1">
    <citation type="submission" date="2015-10" db="EMBL/GenBank/DDBJ databases">
        <authorList>
            <person name="Devillers H."/>
        </authorList>
    </citation>
    <scope>NUCLEOTIDE SEQUENCE [LARGE SCALE GENOMIC DNA]</scope>
</reference>
<evidence type="ECO:0000313" key="7">
    <source>
        <dbReference type="EMBL" id="CUS25180.1"/>
    </source>
</evidence>
<comment type="similarity">
    <text evidence="1 4">Belongs to the ketopantoate reductase family.</text>
</comment>
<feature type="domain" description="Ketopantoate reductase C-terminal" evidence="6">
    <location>
        <begin position="195"/>
        <end position="313"/>
    </location>
</feature>